<keyword evidence="9" id="KW-0233">DNA recombination</keyword>
<keyword evidence="6" id="KW-0229">DNA integration</keyword>
<comment type="caution">
    <text evidence="11">The sequence shown here is derived from an EMBL/GenBank/DDBJ whole genome shotgun (WGS) entry which is preliminary data.</text>
</comment>
<dbReference type="Pfam" id="PF13976">
    <property type="entry name" value="gag_pre-integrs"/>
    <property type="match status" value="1"/>
</dbReference>
<keyword evidence="12" id="KW-1185">Reference proteome</keyword>
<keyword evidence="3" id="KW-0255">Endonuclease</keyword>
<keyword evidence="8" id="KW-0808">Transferase</keyword>
<dbReference type="InterPro" id="IPR036397">
    <property type="entry name" value="RNaseH_sf"/>
</dbReference>
<protein>
    <recommendedName>
        <fullName evidence="10">GAG-pre-integrase domain-containing protein</fullName>
    </recommendedName>
</protein>
<dbReference type="EMBL" id="JARBHB010000008">
    <property type="protein sequence ID" value="KAJ8877517.1"/>
    <property type="molecule type" value="Genomic_DNA"/>
</dbReference>
<dbReference type="InterPro" id="IPR012337">
    <property type="entry name" value="RNaseH-like_sf"/>
</dbReference>
<feature type="domain" description="GAG-pre-integrase" evidence="10">
    <location>
        <begin position="5"/>
        <end position="50"/>
    </location>
</feature>
<gene>
    <name evidence="11" type="ORF">PR048_021972</name>
</gene>
<keyword evidence="4" id="KW-0378">Hydrolase</keyword>
<keyword evidence="8" id="KW-0239">DNA-directed DNA polymerase</keyword>
<keyword evidence="2" id="KW-0479">Metal-binding</keyword>
<dbReference type="Proteomes" id="UP001159363">
    <property type="component" value="Chromosome 7"/>
</dbReference>
<evidence type="ECO:0000256" key="4">
    <source>
        <dbReference type="ARBA" id="ARBA00022801"/>
    </source>
</evidence>
<evidence type="ECO:0000256" key="3">
    <source>
        <dbReference type="ARBA" id="ARBA00022759"/>
    </source>
</evidence>
<dbReference type="SUPFAM" id="SSF53098">
    <property type="entry name" value="Ribonuclease H-like"/>
    <property type="match status" value="1"/>
</dbReference>
<dbReference type="PANTHER" id="PTHR42648">
    <property type="entry name" value="TRANSPOSASE, PUTATIVE-RELATED"/>
    <property type="match status" value="1"/>
</dbReference>
<organism evidence="11 12">
    <name type="scientific">Dryococelus australis</name>
    <dbReference type="NCBI Taxonomy" id="614101"/>
    <lineage>
        <taxon>Eukaryota</taxon>
        <taxon>Metazoa</taxon>
        <taxon>Ecdysozoa</taxon>
        <taxon>Arthropoda</taxon>
        <taxon>Hexapoda</taxon>
        <taxon>Insecta</taxon>
        <taxon>Pterygota</taxon>
        <taxon>Neoptera</taxon>
        <taxon>Polyneoptera</taxon>
        <taxon>Phasmatodea</taxon>
        <taxon>Verophasmatodea</taxon>
        <taxon>Anareolatae</taxon>
        <taxon>Phasmatidae</taxon>
        <taxon>Eurycanthinae</taxon>
        <taxon>Dryococelus</taxon>
    </lineage>
</organism>
<reference evidence="11 12" key="1">
    <citation type="submission" date="2023-02" db="EMBL/GenBank/DDBJ databases">
        <title>LHISI_Scaffold_Assembly.</title>
        <authorList>
            <person name="Stuart O.P."/>
            <person name="Cleave R."/>
            <person name="Magrath M.J.L."/>
            <person name="Mikheyev A.S."/>
        </authorList>
    </citation>
    <scope>NUCLEOTIDE SEQUENCE [LARGE SCALE GENOMIC DNA]</scope>
    <source>
        <strain evidence="11">Daus_M_001</strain>
        <tissue evidence="11">Leg muscle</tissue>
    </source>
</reference>
<keyword evidence="5" id="KW-0460">Magnesium</keyword>
<evidence type="ECO:0000313" key="11">
    <source>
        <dbReference type="EMBL" id="KAJ8877517.1"/>
    </source>
</evidence>
<evidence type="ECO:0000259" key="10">
    <source>
        <dbReference type="Pfam" id="PF13976"/>
    </source>
</evidence>
<evidence type="ECO:0000256" key="1">
    <source>
        <dbReference type="ARBA" id="ARBA00022722"/>
    </source>
</evidence>
<evidence type="ECO:0000256" key="5">
    <source>
        <dbReference type="ARBA" id="ARBA00022842"/>
    </source>
</evidence>
<dbReference type="Gene3D" id="3.30.420.10">
    <property type="entry name" value="Ribonuclease H-like superfamily/Ribonuclease H"/>
    <property type="match status" value="1"/>
</dbReference>
<evidence type="ECO:0000256" key="6">
    <source>
        <dbReference type="ARBA" id="ARBA00022908"/>
    </source>
</evidence>
<evidence type="ECO:0000313" key="12">
    <source>
        <dbReference type="Proteomes" id="UP001159363"/>
    </source>
</evidence>
<dbReference type="InterPro" id="IPR039537">
    <property type="entry name" value="Retrotran_Ty1/copia-like"/>
</dbReference>
<keyword evidence="1" id="KW-0540">Nuclease</keyword>
<keyword evidence="7" id="KW-0695">RNA-directed DNA polymerase</keyword>
<sequence>MSKGQSTNQLWHDRLGHLNRIGMDLLKKGVADRLSFSGEKDGQCIACLEARINRTLVEKARCMMKNAGSDEKMWAKAVITTAYLANWSPHKATGVNIPEEWWCGRTVNLAHLHVFCCIAYSHTEKQR</sequence>
<evidence type="ECO:0000256" key="2">
    <source>
        <dbReference type="ARBA" id="ARBA00022723"/>
    </source>
</evidence>
<proteinExistence type="predicted"/>
<evidence type="ECO:0000256" key="9">
    <source>
        <dbReference type="ARBA" id="ARBA00023172"/>
    </source>
</evidence>
<name>A0ABQ9GZQ3_9NEOP</name>
<dbReference type="PANTHER" id="PTHR42648:SF11">
    <property type="entry name" value="TRANSPOSON TY4-P GAG-POL POLYPROTEIN"/>
    <property type="match status" value="1"/>
</dbReference>
<dbReference type="InterPro" id="IPR025724">
    <property type="entry name" value="GAG-pre-integrase_dom"/>
</dbReference>
<evidence type="ECO:0000256" key="7">
    <source>
        <dbReference type="ARBA" id="ARBA00022918"/>
    </source>
</evidence>
<accession>A0ABQ9GZQ3</accession>
<keyword evidence="8" id="KW-0548">Nucleotidyltransferase</keyword>
<evidence type="ECO:0000256" key="8">
    <source>
        <dbReference type="ARBA" id="ARBA00022932"/>
    </source>
</evidence>